<dbReference type="Gene3D" id="3.30.450.40">
    <property type="match status" value="1"/>
</dbReference>
<dbReference type="SUPFAM" id="SSF55781">
    <property type="entry name" value="GAF domain-like"/>
    <property type="match status" value="1"/>
</dbReference>
<proteinExistence type="predicted"/>
<dbReference type="InterPro" id="IPR000014">
    <property type="entry name" value="PAS"/>
</dbReference>
<dbReference type="InterPro" id="IPR000160">
    <property type="entry name" value="GGDEF_dom"/>
</dbReference>
<name>A0A455W9F4_MARNT</name>
<dbReference type="InterPro" id="IPR029016">
    <property type="entry name" value="GAF-like_dom_sf"/>
</dbReference>
<feature type="domain" description="GGDEF" evidence="3">
    <location>
        <begin position="321"/>
        <end position="445"/>
    </location>
</feature>
<dbReference type="NCBIfam" id="TIGR00229">
    <property type="entry name" value="sensory_box"/>
    <property type="match status" value="1"/>
</dbReference>
<dbReference type="InterPro" id="IPR052163">
    <property type="entry name" value="DGC-Regulatory_Protein"/>
</dbReference>
<evidence type="ECO:0000259" key="3">
    <source>
        <dbReference type="PROSITE" id="PS50887"/>
    </source>
</evidence>
<feature type="domain" description="PAS" evidence="2">
    <location>
        <begin position="5"/>
        <end position="75"/>
    </location>
</feature>
<dbReference type="FunFam" id="3.30.70.270:FF:000001">
    <property type="entry name" value="Diguanylate cyclase domain protein"/>
    <property type="match status" value="1"/>
</dbReference>
<dbReference type="Gene3D" id="3.30.450.20">
    <property type="entry name" value="PAS domain"/>
    <property type="match status" value="1"/>
</dbReference>
<dbReference type="Pfam" id="PF00990">
    <property type="entry name" value="GGDEF"/>
    <property type="match status" value="1"/>
</dbReference>
<dbReference type="Pfam" id="PF01590">
    <property type="entry name" value="GAF"/>
    <property type="match status" value="1"/>
</dbReference>
<dbReference type="PROSITE" id="PS50112">
    <property type="entry name" value="PAS"/>
    <property type="match status" value="1"/>
</dbReference>
<protein>
    <submittedName>
        <fullName evidence="4">Diguanylate cyclase</fullName>
    </submittedName>
</protein>
<dbReference type="Pfam" id="PF00989">
    <property type="entry name" value="PAS"/>
    <property type="match status" value="1"/>
</dbReference>
<dbReference type="InterPro" id="IPR029787">
    <property type="entry name" value="Nucleotide_cyclase"/>
</dbReference>
<dbReference type="SUPFAM" id="SSF55073">
    <property type="entry name" value="Nucleotide cyclase"/>
    <property type="match status" value="1"/>
</dbReference>
<organism evidence="4">
    <name type="scientific">Marinobacter nauticus</name>
    <name type="common">Marinobacter hydrocarbonoclasticus</name>
    <name type="synonym">Marinobacter aquaeolei</name>
    <dbReference type="NCBI Taxonomy" id="2743"/>
    <lineage>
        <taxon>Bacteria</taxon>
        <taxon>Pseudomonadati</taxon>
        <taxon>Pseudomonadota</taxon>
        <taxon>Gammaproteobacteria</taxon>
        <taxon>Pseudomonadales</taxon>
        <taxon>Marinobacteraceae</taxon>
        <taxon>Marinobacter</taxon>
    </lineage>
</organism>
<dbReference type="Gene3D" id="3.30.70.270">
    <property type="match status" value="1"/>
</dbReference>
<dbReference type="SMART" id="SM00267">
    <property type="entry name" value="GGDEF"/>
    <property type="match status" value="1"/>
</dbReference>
<dbReference type="AlphaFoldDB" id="A0A455W9F4"/>
<dbReference type="SMART" id="SM00091">
    <property type="entry name" value="PAS"/>
    <property type="match status" value="1"/>
</dbReference>
<evidence type="ECO:0000256" key="1">
    <source>
        <dbReference type="ARBA" id="ARBA00001946"/>
    </source>
</evidence>
<dbReference type="PANTHER" id="PTHR46663">
    <property type="entry name" value="DIGUANYLATE CYCLASE DGCT-RELATED"/>
    <property type="match status" value="1"/>
</dbReference>
<dbReference type="InterPro" id="IPR043128">
    <property type="entry name" value="Rev_trsase/Diguanyl_cyclase"/>
</dbReference>
<dbReference type="CDD" id="cd00130">
    <property type="entry name" value="PAS"/>
    <property type="match status" value="1"/>
</dbReference>
<dbReference type="GO" id="GO:0003824">
    <property type="term" value="F:catalytic activity"/>
    <property type="evidence" value="ECO:0007669"/>
    <property type="project" value="UniProtKB-ARBA"/>
</dbReference>
<evidence type="ECO:0000313" key="4">
    <source>
        <dbReference type="EMBL" id="BBJ03275.1"/>
    </source>
</evidence>
<comment type="cofactor">
    <cofactor evidence="1">
        <name>Mg(2+)</name>
        <dbReference type="ChEBI" id="CHEBI:18420"/>
    </cofactor>
</comment>
<dbReference type="InterPro" id="IPR013767">
    <property type="entry name" value="PAS_fold"/>
</dbReference>
<dbReference type="SMART" id="SM00065">
    <property type="entry name" value="GAF"/>
    <property type="match status" value="1"/>
</dbReference>
<dbReference type="NCBIfam" id="TIGR00254">
    <property type="entry name" value="GGDEF"/>
    <property type="match status" value="1"/>
</dbReference>
<evidence type="ECO:0000259" key="2">
    <source>
        <dbReference type="PROSITE" id="PS50112"/>
    </source>
</evidence>
<dbReference type="GO" id="GO:0006355">
    <property type="term" value="P:regulation of DNA-templated transcription"/>
    <property type="evidence" value="ECO:0007669"/>
    <property type="project" value="InterPro"/>
</dbReference>
<dbReference type="InterPro" id="IPR035965">
    <property type="entry name" value="PAS-like_dom_sf"/>
</dbReference>
<dbReference type="CDD" id="cd01949">
    <property type="entry name" value="GGDEF"/>
    <property type="match status" value="1"/>
</dbReference>
<dbReference type="PROSITE" id="PS50887">
    <property type="entry name" value="GGDEF"/>
    <property type="match status" value="1"/>
</dbReference>
<reference evidence="4" key="1">
    <citation type="submission" date="2019-03" db="EMBL/GenBank/DDBJ databases">
        <title>Whole genome analysis of nitrate-reducing bacteria Marinobacter hydrocarbonoclasticus YB03.</title>
        <authorList>
            <person name="Azam A.H."/>
            <person name="Yuk S.R."/>
            <person name="Kamarisima K."/>
            <person name="Miyanaga K."/>
            <person name="Tanji Y."/>
        </authorList>
    </citation>
    <scope>NUCLEOTIDE SEQUENCE</scope>
    <source>
        <strain evidence="4">YB03</strain>
    </source>
</reference>
<accession>A0A455W9F4</accession>
<dbReference type="PANTHER" id="PTHR46663:SF2">
    <property type="entry name" value="GGDEF DOMAIN-CONTAINING PROTEIN"/>
    <property type="match status" value="1"/>
</dbReference>
<dbReference type="InterPro" id="IPR003018">
    <property type="entry name" value="GAF"/>
</dbReference>
<dbReference type="SUPFAM" id="SSF55785">
    <property type="entry name" value="PYP-like sensor domain (PAS domain)"/>
    <property type="match status" value="1"/>
</dbReference>
<dbReference type="EMBL" id="AP019537">
    <property type="protein sequence ID" value="BBJ03275.1"/>
    <property type="molecule type" value="Genomic_DNA"/>
</dbReference>
<sequence length="445" mass="49223">MPVDLETLYPKLVNLLLDPVFVVDESGNIVFVSDACEALLGYTASEMIGSLIFDYLHPDDRERTRAEADRVMQGRAHTNFENRYLHKEGHAVHILWSARWSEEDRLRIGLARNVTSLRRANQTRDALYRISETTHSADSLRGICDGVRQVITELFPRNDLHLVFYDSVKAVLTVPDWSADVANDWVEGSMQPGTALAEVLGSGQTVLTSRDVSKPGLGVINVGGLKSTGPMNWLGVPLISNGSVLGALVIEGQSEHTRYHAADQELLQFIATQVATVVERKRAEEHLRFLAHHDPLTGLTNRSLFYDRLETALKSASRHNSHVALLYLDLNDFKQINDNLGHEAGDQLLIETARRLEQCTRETDTVARMGGDEFTVLLTDIGDLAAADAAVGKIREVMAAPVVLEGQRVPISLSVGVALYPEDGHTARSLLGRADSKMYEQKRSL</sequence>
<gene>
    <name evidence="4" type="ORF">YBY_11230</name>
</gene>